<proteinExistence type="predicted"/>
<sequence>MVFNTKLVVSVAKASADAWQYLACLPETINNQHLLDLVLCFPLEQLGRFALCFWSFFCVPSSPDSYYLYHSYNRSDSSSSDSDSDSVHFRRRFYRNDPQYSD</sequence>
<reference evidence="2" key="2">
    <citation type="submission" date="2022-03" db="EMBL/GenBank/DDBJ databases">
        <title>Draft title - Genomic analysis of global carrot germplasm unveils the trajectory of domestication and the origin of high carotenoid orange carrot.</title>
        <authorList>
            <person name="Iorizzo M."/>
            <person name="Ellison S."/>
            <person name="Senalik D."/>
            <person name="Macko-Podgorni A."/>
            <person name="Grzebelus D."/>
            <person name="Bostan H."/>
            <person name="Rolling W."/>
            <person name="Curaba J."/>
            <person name="Simon P."/>
        </authorList>
    </citation>
    <scope>NUCLEOTIDE SEQUENCE</scope>
    <source>
        <tissue evidence="2">Leaf</tissue>
    </source>
</reference>
<dbReference type="Gramene" id="KZM86720">
    <property type="protein sequence ID" value="KZM86720"/>
    <property type="gene ID" value="DCAR_023854"/>
</dbReference>
<dbReference type="PANTHER" id="PTHR35104:SF6">
    <property type="entry name" value="PROTEIN, PUTATIVE-RELATED"/>
    <property type="match status" value="1"/>
</dbReference>
<gene>
    <name evidence="1" type="ORF">DCAR_023854</name>
    <name evidence="2" type="ORF">DCAR_0727373</name>
</gene>
<dbReference type="AlphaFoldDB" id="A0A161ZKY6"/>
<dbReference type="Proteomes" id="UP000077755">
    <property type="component" value="Chromosome 7"/>
</dbReference>
<dbReference type="OMA" id="YHEAQSS"/>
<dbReference type="EMBL" id="LNRQ01000007">
    <property type="protein sequence ID" value="KZM86720.1"/>
    <property type="molecule type" value="Genomic_DNA"/>
</dbReference>
<evidence type="ECO:0000313" key="1">
    <source>
        <dbReference type="EMBL" id="KZM86720.1"/>
    </source>
</evidence>
<name>A0A161ZKY6_DAUCS</name>
<dbReference type="KEGG" id="dcr:108194505"/>
<dbReference type="OrthoDB" id="1935666at2759"/>
<keyword evidence="3" id="KW-1185">Reference proteome</keyword>
<protein>
    <submittedName>
        <fullName evidence="1">Uncharacterized protein</fullName>
    </submittedName>
</protein>
<organism evidence="1">
    <name type="scientific">Daucus carota subsp. sativus</name>
    <name type="common">Carrot</name>
    <dbReference type="NCBI Taxonomy" id="79200"/>
    <lineage>
        <taxon>Eukaryota</taxon>
        <taxon>Viridiplantae</taxon>
        <taxon>Streptophyta</taxon>
        <taxon>Embryophyta</taxon>
        <taxon>Tracheophyta</taxon>
        <taxon>Spermatophyta</taxon>
        <taxon>Magnoliopsida</taxon>
        <taxon>eudicotyledons</taxon>
        <taxon>Gunneridae</taxon>
        <taxon>Pentapetalae</taxon>
        <taxon>asterids</taxon>
        <taxon>campanulids</taxon>
        <taxon>Apiales</taxon>
        <taxon>Apiaceae</taxon>
        <taxon>Apioideae</taxon>
        <taxon>Scandiceae</taxon>
        <taxon>Daucinae</taxon>
        <taxon>Daucus</taxon>
        <taxon>Daucus sect. Daucus</taxon>
    </lineage>
</organism>
<evidence type="ECO:0000313" key="2">
    <source>
        <dbReference type="EMBL" id="WOH07938.1"/>
    </source>
</evidence>
<reference evidence="1" key="1">
    <citation type="journal article" date="2016" name="Nat. Genet.">
        <title>A high-quality carrot genome assembly provides new insights into carotenoid accumulation and asterid genome evolution.</title>
        <authorList>
            <person name="Iorizzo M."/>
            <person name="Ellison S."/>
            <person name="Senalik D."/>
            <person name="Zeng P."/>
            <person name="Satapoomin P."/>
            <person name="Huang J."/>
            <person name="Bowman M."/>
            <person name="Iovene M."/>
            <person name="Sanseverino W."/>
            <person name="Cavagnaro P."/>
            <person name="Yildiz M."/>
            <person name="Macko-Podgorni A."/>
            <person name="Moranska E."/>
            <person name="Grzebelus E."/>
            <person name="Grzebelus D."/>
            <person name="Ashrafi H."/>
            <person name="Zheng Z."/>
            <person name="Cheng S."/>
            <person name="Spooner D."/>
            <person name="Van Deynze A."/>
            <person name="Simon P."/>
        </authorList>
    </citation>
    <scope>NUCLEOTIDE SEQUENCE [LARGE SCALE GENOMIC DNA]</scope>
    <source>
        <tissue evidence="1">Leaf</tissue>
    </source>
</reference>
<accession>A0A161ZKY6</accession>
<dbReference type="EMBL" id="CP093349">
    <property type="protein sequence ID" value="WOH07938.1"/>
    <property type="molecule type" value="Genomic_DNA"/>
</dbReference>
<evidence type="ECO:0000313" key="3">
    <source>
        <dbReference type="Proteomes" id="UP000077755"/>
    </source>
</evidence>
<dbReference type="PANTHER" id="PTHR35104">
    <property type="entry name" value="OS03G0807000 PROTEIN"/>
    <property type="match status" value="1"/>
</dbReference>